<dbReference type="EMBL" id="CP001034">
    <property type="protein sequence ID" value="ACB85609.1"/>
    <property type="molecule type" value="Genomic_DNA"/>
</dbReference>
<keyword evidence="1" id="KW-1133">Transmembrane helix</keyword>
<dbReference type="Proteomes" id="UP000001683">
    <property type="component" value="Chromosome"/>
</dbReference>
<sequence>MLDISQVFILVGILIGVVLLLKLLKATVKFIVIASIIVLVAGYFGLDLVEVGRGVYDKVEEPAVELIEDGLNLDFWEDNGEESVIDNLQRPINALKDLGFEVNVTDNEVEFWEGDSFGGNLDVKDNQFSMEVDLSQPDNKETVLAIIEGLNKETVSKEVKDEMISAIERQEDEYISFQEGYLEIENDNLTIQINTTD</sequence>
<keyword evidence="1" id="KW-0812">Transmembrane</keyword>
<dbReference type="OrthoDB" id="9839870at2"/>
<organism evidence="2 3">
    <name type="scientific">Natranaerobius thermophilus (strain ATCC BAA-1301 / DSM 18059 / JW/NM-WN-LF)</name>
    <dbReference type="NCBI Taxonomy" id="457570"/>
    <lineage>
        <taxon>Bacteria</taxon>
        <taxon>Bacillati</taxon>
        <taxon>Bacillota</taxon>
        <taxon>Clostridia</taxon>
        <taxon>Natranaerobiales</taxon>
        <taxon>Natranaerobiaceae</taxon>
        <taxon>Natranaerobius</taxon>
    </lineage>
</organism>
<protein>
    <submittedName>
        <fullName evidence="2">Uncharacterized protein</fullName>
    </submittedName>
</protein>
<name>B2A718_NATTJ</name>
<dbReference type="HOGENOM" id="CLU_1382831_0_0_9"/>
<evidence type="ECO:0000256" key="1">
    <source>
        <dbReference type="SAM" id="Phobius"/>
    </source>
</evidence>
<dbReference type="AlphaFoldDB" id="B2A718"/>
<feature type="transmembrane region" description="Helical" evidence="1">
    <location>
        <begin position="7"/>
        <end position="24"/>
    </location>
</feature>
<keyword evidence="1" id="KW-0472">Membrane</keyword>
<gene>
    <name evidence="2" type="ordered locus">Nther_2042</name>
</gene>
<evidence type="ECO:0000313" key="2">
    <source>
        <dbReference type="EMBL" id="ACB85609.1"/>
    </source>
</evidence>
<proteinExistence type="predicted"/>
<keyword evidence="3" id="KW-1185">Reference proteome</keyword>
<reference evidence="2 3" key="2">
    <citation type="journal article" date="2011" name="J. Bacteriol.">
        <title>Complete genome sequence of the anaerobic, halophilic alkalithermophile Natranaerobius thermophilus JW/NM-WN-LF.</title>
        <authorList>
            <person name="Zhao B."/>
            <person name="Mesbah N.M."/>
            <person name="Dalin E."/>
            <person name="Goodwin L."/>
            <person name="Nolan M."/>
            <person name="Pitluck S."/>
            <person name="Chertkov O."/>
            <person name="Brettin T.S."/>
            <person name="Han J."/>
            <person name="Larimer F.W."/>
            <person name="Land M.L."/>
            <person name="Hauser L."/>
            <person name="Kyrpides N."/>
            <person name="Wiegel J."/>
        </authorList>
    </citation>
    <scope>NUCLEOTIDE SEQUENCE [LARGE SCALE GENOMIC DNA]</scope>
    <source>
        <strain evidence="3">ATCC BAA-1301 / DSM 18059 / JW/NM-WN-LF</strain>
    </source>
</reference>
<dbReference type="InParanoid" id="B2A718"/>
<dbReference type="RefSeq" id="WP_012448466.1">
    <property type="nucleotide sequence ID" value="NC_010718.1"/>
</dbReference>
<reference evidence="2 3" key="1">
    <citation type="submission" date="2008-04" db="EMBL/GenBank/DDBJ databases">
        <title>Complete sequence of chromosome of Natranaerobius thermophilus JW/NM-WN-LF.</title>
        <authorList>
            <consortium name="US DOE Joint Genome Institute"/>
            <person name="Copeland A."/>
            <person name="Lucas S."/>
            <person name="Lapidus A."/>
            <person name="Glavina del Rio T."/>
            <person name="Dalin E."/>
            <person name="Tice H."/>
            <person name="Bruce D."/>
            <person name="Goodwin L."/>
            <person name="Pitluck S."/>
            <person name="Chertkov O."/>
            <person name="Brettin T."/>
            <person name="Detter J.C."/>
            <person name="Han C."/>
            <person name="Kuske C.R."/>
            <person name="Schmutz J."/>
            <person name="Larimer F."/>
            <person name="Land M."/>
            <person name="Hauser L."/>
            <person name="Kyrpides N."/>
            <person name="Lykidis A."/>
            <person name="Mesbah N.M."/>
            <person name="Wiegel J."/>
        </authorList>
    </citation>
    <scope>NUCLEOTIDE SEQUENCE [LARGE SCALE GENOMIC DNA]</scope>
    <source>
        <strain evidence="3">ATCC BAA-1301 / DSM 18059 / JW/NM-WN-LF</strain>
    </source>
</reference>
<feature type="transmembrane region" description="Helical" evidence="1">
    <location>
        <begin position="30"/>
        <end position="49"/>
    </location>
</feature>
<evidence type="ECO:0000313" key="3">
    <source>
        <dbReference type="Proteomes" id="UP000001683"/>
    </source>
</evidence>
<accession>B2A718</accession>
<dbReference type="KEGG" id="nth:Nther_2042"/>